<dbReference type="GO" id="GO:0043683">
    <property type="term" value="P:type IV pilus assembly"/>
    <property type="evidence" value="ECO:0007669"/>
    <property type="project" value="InterPro"/>
</dbReference>
<evidence type="ECO:0000313" key="2">
    <source>
        <dbReference type="EMBL" id="SDC30378.1"/>
    </source>
</evidence>
<keyword evidence="1" id="KW-0472">Membrane</keyword>
<dbReference type="Pfam" id="PF07963">
    <property type="entry name" value="N_methyl"/>
    <property type="match status" value="1"/>
</dbReference>
<feature type="transmembrane region" description="Helical" evidence="1">
    <location>
        <begin position="7"/>
        <end position="32"/>
    </location>
</feature>
<organism evidence="2 3">
    <name type="scientific">Acinetobacter marinus</name>
    <dbReference type="NCBI Taxonomy" id="281375"/>
    <lineage>
        <taxon>Bacteria</taxon>
        <taxon>Pseudomonadati</taxon>
        <taxon>Pseudomonadota</taxon>
        <taxon>Gammaproteobacteria</taxon>
        <taxon>Moraxellales</taxon>
        <taxon>Moraxellaceae</taxon>
        <taxon>Acinetobacter</taxon>
    </lineage>
</organism>
<evidence type="ECO:0000256" key="1">
    <source>
        <dbReference type="SAM" id="Phobius"/>
    </source>
</evidence>
<dbReference type="Pfam" id="PF16074">
    <property type="entry name" value="PilW"/>
    <property type="match status" value="1"/>
</dbReference>
<dbReference type="EMBL" id="FMYK01000004">
    <property type="protein sequence ID" value="SDC30378.1"/>
    <property type="molecule type" value="Genomic_DNA"/>
</dbReference>
<dbReference type="OrthoDB" id="6712892at2"/>
<proteinExistence type="predicted"/>
<dbReference type="PROSITE" id="PS00409">
    <property type="entry name" value="PROKAR_NTER_METHYL"/>
    <property type="match status" value="1"/>
</dbReference>
<dbReference type="InterPro" id="IPR032092">
    <property type="entry name" value="PilW"/>
</dbReference>
<keyword evidence="3" id="KW-1185">Reference proteome</keyword>
<dbReference type="InterPro" id="IPR012902">
    <property type="entry name" value="N_methyl_site"/>
</dbReference>
<reference evidence="3" key="1">
    <citation type="submission" date="2016-09" db="EMBL/GenBank/DDBJ databases">
        <authorList>
            <person name="Varghese N."/>
            <person name="Submissions S."/>
        </authorList>
    </citation>
    <scope>NUCLEOTIDE SEQUENCE [LARGE SCALE GENOMIC DNA]</scope>
    <source>
        <strain evidence="3">ANC 3699</strain>
    </source>
</reference>
<dbReference type="Proteomes" id="UP000242317">
    <property type="component" value="Unassembled WGS sequence"/>
</dbReference>
<sequence>MFKQQTGFTLIELMIALALGLVISAAAIMLFLTAQRSVAFQKGLSELQDNANFGLNYIVKDVRLLNLNASGAAMTDMSSGTGLVLTSSVNATKDASGIPQSNIFHTLTTGVGVNLLSRSQGQTAGTAPAWTGASNVQLVGTDADGNSTQTDILSDQLTIQYIPQYVLNDQGTATTADDVWVGGFDCEGNALNFRVENPGSSMPFGRQVVVQRYFLRADANAATNEPNAALALACEAGYYSVDLTTMPSLARTRIQGGAPSEALNTSTFGASAGQIVMSRIDHFHVLLGVENASSQLRYISIADYMALANPKPRIMSFQLGLLSRSMQQVSPDGVINDDQTYRVLDQVVSLKSAPANAPRYVRQVVSQTVAVRNGFGNRGDS</sequence>
<evidence type="ECO:0000313" key="3">
    <source>
        <dbReference type="Proteomes" id="UP000242317"/>
    </source>
</evidence>
<keyword evidence="1" id="KW-1133">Transmembrane helix</keyword>
<dbReference type="AlphaFoldDB" id="A0A1G6KHS1"/>
<dbReference type="SUPFAM" id="SSF54523">
    <property type="entry name" value="Pili subunits"/>
    <property type="match status" value="1"/>
</dbReference>
<keyword evidence="1" id="KW-0812">Transmembrane</keyword>
<dbReference type="RefSeq" id="WP_092618936.1">
    <property type="nucleotide sequence ID" value="NZ_FMYK01000004.1"/>
</dbReference>
<dbReference type="NCBIfam" id="TIGR02532">
    <property type="entry name" value="IV_pilin_GFxxxE"/>
    <property type="match status" value="1"/>
</dbReference>
<gene>
    <name evidence="2" type="ORF">SAMN05421749_10462</name>
</gene>
<name>A0A1G6KHS1_9GAMM</name>
<accession>A0A1G6KHS1</accession>
<protein>
    <submittedName>
        <fullName evidence="2">Type IV pilus assembly protein PilW</fullName>
    </submittedName>
</protein>
<dbReference type="InterPro" id="IPR045584">
    <property type="entry name" value="Pilin-like"/>
</dbReference>